<keyword evidence="10" id="KW-1185">Reference proteome</keyword>
<dbReference type="PROSITE" id="PS51352">
    <property type="entry name" value="THIOREDOXIN_2"/>
    <property type="match status" value="1"/>
</dbReference>
<evidence type="ECO:0000256" key="3">
    <source>
        <dbReference type="ARBA" id="ARBA00022982"/>
    </source>
</evidence>
<dbReference type="InterPro" id="IPR005746">
    <property type="entry name" value="Thioredoxin"/>
</dbReference>
<dbReference type="PANTHER" id="PTHR45663:SF11">
    <property type="entry name" value="GEO12009P1"/>
    <property type="match status" value="1"/>
</dbReference>
<evidence type="ECO:0000313" key="10">
    <source>
        <dbReference type="Proteomes" id="UP000000268"/>
    </source>
</evidence>
<dbReference type="InterPro" id="IPR013766">
    <property type="entry name" value="Thioredoxin_domain"/>
</dbReference>
<organism evidence="9 10">
    <name type="scientific">Acaryochloris marina (strain MBIC 11017)</name>
    <dbReference type="NCBI Taxonomy" id="329726"/>
    <lineage>
        <taxon>Bacteria</taxon>
        <taxon>Bacillati</taxon>
        <taxon>Cyanobacteriota</taxon>
        <taxon>Cyanophyceae</taxon>
        <taxon>Acaryochloridales</taxon>
        <taxon>Acaryochloridaceae</taxon>
        <taxon>Acaryochloris</taxon>
    </lineage>
</organism>
<evidence type="ECO:0000313" key="9">
    <source>
        <dbReference type="EMBL" id="ABW27503.1"/>
    </source>
</evidence>
<dbReference type="Pfam" id="PF00085">
    <property type="entry name" value="Thioredoxin"/>
    <property type="match status" value="1"/>
</dbReference>
<keyword evidence="3" id="KW-0249">Electron transport</keyword>
<keyword evidence="2" id="KW-0813">Transport</keyword>
<dbReference type="GO" id="GO:0005829">
    <property type="term" value="C:cytosol"/>
    <property type="evidence" value="ECO:0007669"/>
    <property type="project" value="TreeGrafter"/>
</dbReference>
<sequence length="116" mass="12985">MLSTTSTQTFNPDVLQSETPVLVSFWAPWCGVCRWVEPMLIQVQADYGSALKIVTINADENFLIASQYRLTNIPSLLLFQQGRLVHRIDQFCDRTEALNLLEKALGKIVPSLMSAG</sequence>
<dbReference type="STRING" id="329726.AM1_2495"/>
<name>B0C4B2_ACAM1</name>
<gene>
    <name evidence="9" type="primary">trx</name>
    <name evidence="9" type="ordered locus">AM1_2495</name>
</gene>
<keyword evidence="5 7" id="KW-0676">Redox-active center</keyword>
<dbReference type="Proteomes" id="UP000000268">
    <property type="component" value="Chromosome"/>
</dbReference>
<dbReference type="PANTHER" id="PTHR45663">
    <property type="entry name" value="GEO12009P1"/>
    <property type="match status" value="1"/>
</dbReference>
<reference evidence="9 10" key="1">
    <citation type="journal article" date="2008" name="Proc. Natl. Acad. Sci. U.S.A.">
        <title>Niche adaptation and genome expansion in the chlorophyll d-producing cyanobacterium Acaryochloris marina.</title>
        <authorList>
            <person name="Swingley W.D."/>
            <person name="Chen M."/>
            <person name="Cheung P.C."/>
            <person name="Conrad A.L."/>
            <person name="Dejesa L.C."/>
            <person name="Hao J."/>
            <person name="Honchak B.M."/>
            <person name="Karbach L.E."/>
            <person name="Kurdoglu A."/>
            <person name="Lahiri S."/>
            <person name="Mastrian S.D."/>
            <person name="Miyashita H."/>
            <person name="Page L."/>
            <person name="Ramakrishna P."/>
            <person name="Satoh S."/>
            <person name="Sattley W.M."/>
            <person name="Shimada Y."/>
            <person name="Taylor H.L."/>
            <person name="Tomo T."/>
            <person name="Tsuchiya T."/>
            <person name="Wang Z.T."/>
            <person name="Raymond J."/>
            <person name="Mimuro M."/>
            <person name="Blankenship R.E."/>
            <person name="Touchman J.W."/>
        </authorList>
    </citation>
    <scope>NUCLEOTIDE SEQUENCE [LARGE SCALE GENOMIC DNA]</scope>
    <source>
        <strain evidence="10">MBIC 11017</strain>
    </source>
</reference>
<keyword evidence="4 7" id="KW-1015">Disulfide bond</keyword>
<feature type="domain" description="Thioredoxin" evidence="8">
    <location>
        <begin position="1"/>
        <end position="106"/>
    </location>
</feature>
<dbReference type="CDD" id="cd02947">
    <property type="entry name" value="TRX_family"/>
    <property type="match status" value="1"/>
</dbReference>
<dbReference type="PIRSF" id="PIRSF000077">
    <property type="entry name" value="Thioredoxin"/>
    <property type="match status" value="1"/>
</dbReference>
<proteinExistence type="inferred from homology"/>
<dbReference type="RefSeq" id="WP_012162963.1">
    <property type="nucleotide sequence ID" value="NC_009925.1"/>
</dbReference>
<dbReference type="HOGENOM" id="CLU_090389_10_2_3"/>
<feature type="disulfide bond" description="Redox-active" evidence="7">
    <location>
        <begin position="30"/>
        <end position="33"/>
    </location>
</feature>
<dbReference type="PRINTS" id="PR00421">
    <property type="entry name" value="THIOREDOXIN"/>
</dbReference>
<evidence type="ECO:0000256" key="6">
    <source>
        <dbReference type="PIRNR" id="PIRNR000077"/>
    </source>
</evidence>
<dbReference type="SUPFAM" id="SSF52833">
    <property type="entry name" value="Thioredoxin-like"/>
    <property type="match status" value="1"/>
</dbReference>
<protein>
    <recommendedName>
        <fullName evidence="6">Thioredoxin</fullName>
    </recommendedName>
</protein>
<comment type="similarity">
    <text evidence="1 6">Belongs to the thioredoxin family.</text>
</comment>
<accession>B0C4B2</accession>
<evidence type="ECO:0000256" key="2">
    <source>
        <dbReference type="ARBA" id="ARBA00022448"/>
    </source>
</evidence>
<dbReference type="EMBL" id="CP000828">
    <property type="protein sequence ID" value="ABW27503.1"/>
    <property type="molecule type" value="Genomic_DNA"/>
</dbReference>
<evidence type="ECO:0000259" key="8">
    <source>
        <dbReference type="PROSITE" id="PS51352"/>
    </source>
</evidence>
<dbReference type="InterPro" id="IPR036249">
    <property type="entry name" value="Thioredoxin-like_sf"/>
</dbReference>
<dbReference type="GO" id="GO:0045454">
    <property type="term" value="P:cell redox homeostasis"/>
    <property type="evidence" value="ECO:0007669"/>
    <property type="project" value="TreeGrafter"/>
</dbReference>
<dbReference type="OrthoDB" id="530955at2"/>
<evidence type="ECO:0000256" key="5">
    <source>
        <dbReference type="ARBA" id="ARBA00023284"/>
    </source>
</evidence>
<evidence type="ECO:0000256" key="1">
    <source>
        <dbReference type="ARBA" id="ARBA00008987"/>
    </source>
</evidence>
<dbReference type="Gene3D" id="3.40.30.10">
    <property type="entry name" value="Glutaredoxin"/>
    <property type="match status" value="1"/>
</dbReference>
<evidence type="ECO:0000256" key="4">
    <source>
        <dbReference type="ARBA" id="ARBA00023157"/>
    </source>
</evidence>
<dbReference type="GO" id="GO:0015035">
    <property type="term" value="F:protein-disulfide reductase activity"/>
    <property type="evidence" value="ECO:0007669"/>
    <property type="project" value="InterPro"/>
</dbReference>
<evidence type="ECO:0000256" key="7">
    <source>
        <dbReference type="PIRSR" id="PIRSR000077-4"/>
    </source>
</evidence>
<dbReference type="AlphaFoldDB" id="B0C4B2"/>
<dbReference type="eggNOG" id="COG3118">
    <property type="taxonomic scope" value="Bacteria"/>
</dbReference>
<dbReference type="KEGG" id="amr:AM1_2495"/>